<dbReference type="RefSeq" id="WP_113619418.1">
    <property type="nucleotide sequence ID" value="NZ_QFFJ01000002.1"/>
</dbReference>
<gene>
    <name evidence="6" type="ORF">DF182_29875</name>
</gene>
<keyword evidence="4" id="KW-0808">Transferase</keyword>
<keyword evidence="7" id="KW-1185">Reference proteome</keyword>
<evidence type="ECO:0000256" key="3">
    <source>
        <dbReference type="ARBA" id="ARBA00022676"/>
    </source>
</evidence>
<evidence type="ECO:0000256" key="2">
    <source>
        <dbReference type="ARBA" id="ARBA00022519"/>
    </source>
</evidence>
<sequence length="390" mass="45596">MNYHLMIDDKFINDFIIDAEKAAPGNNTYIIDQQPEQVVHVKSPLARFAPYDSPAFKELVKGIGTNDKIFIHWLSEAAVAFVLSLSEAVPVGVCFWGGDIVEIPFSRFKRAIYGPKTLKYFEREEERTKVEWNFFKPKQLFKTFKSRYIKYPKSQRYIAAQRDRFFRRLNFFLNWNEIDHQWIHQHYTTNVALKYFFYNVNPQPDNNGVAYTKKEPGVTTILLGNSATSTNNHLEAMEALAKFKDEPIRLVIPLNYGSRQYGDFVEQKAVAMFGREKVNALRDFMNRDDYYRLLDEVDIAFMPHYRSQAVGNTLAMLYRGKKLFLHHKSSVYQLFKRYDVNVYDVANIPNMTFDAFKTATTPEETAKDIARMETIFDTGKKMQVLKEMLS</sequence>
<evidence type="ECO:0000256" key="1">
    <source>
        <dbReference type="ARBA" id="ARBA00022475"/>
    </source>
</evidence>
<evidence type="ECO:0000313" key="7">
    <source>
        <dbReference type="Proteomes" id="UP000253410"/>
    </source>
</evidence>
<dbReference type="OrthoDB" id="1083028at2"/>
<accession>A0A365XXC6</accession>
<evidence type="ECO:0000313" key="6">
    <source>
        <dbReference type="EMBL" id="RBL90661.1"/>
    </source>
</evidence>
<keyword evidence="3" id="KW-0328">Glycosyltransferase</keyword>
<dbReference type="AlphaFoldDB" id="A0A365XXC6"/>
<dbReference type="Pfam" id="PF07429">
    <property type="entry name" value="Glyco_transf_56"/>
    <property type="match status" value="1"/>
</dbReference>
<dbReference type="Proteomes" id="UP000253410">
    <property type="component" value="Unassembled WGS sequence"/>
</dbReference>
<keyword evidence="5" id="KW-0472">Membrane</keyword>
<dbReference type="GO" id="GO:0009246">
    <property type="term" value="P:enterobacterial common antigen biosynthetic process"/>
    <property type="evidence" value="ECO:0007669"/>
    <property type="project" value="InterPro"/>
</dbReference>
<organism evidence="6 7">
    <name type="scientific">Chitinophaga flava</name>
    <dbReference type="NCBI Taxonomy" id="2259036"/>
    <lineage>
        <taxon>Bacteria</taxon>
        <taxon>Pseudomonadati</taxon>
        <taxon>Bacteroidota</taxon>
        <taxon>Chitinophagia</taxon>
        <taxon>Chitinophagales</taxon>
        <taxon>Chitinophagaceae</taxon>
        <taxon>Chitinophaga</taxon>
    </lineage>
</organism>
<proteinExistence type="predicted"/>
<protein>
    <recommendedName>
        <fullName evidence="8">4-alpha-L-fucosyltransferase</fullName>
    </recommendedName>
</protein>
<evidence type="ECO:0000256" key="5">
    <source>
        <dbReference type="ARBA" id="ARBA00023136"/>
    </source>
</evidence>
<reference evidence="6 7" key="1">
    <citation type="submission" date="2018-05" db="EMBL/GenBank/DDBJ databases">
        <title>Chitinophaga sp. K3CV102501T nov., isolated from isolated from a monsoon evergreen broad-leaved forest soil.</title>
        <authorList>
            <person name="Lv Y."/>
        </authorList>
    </citation>
    <scope>NUCLEOTIDE SEQUENCE [LARGE SCALE GENOMIC DNA]</scope>
    <source>
        <strain evidence="6 7">GDMCC 1.1325</strain>
    </source>
</reference>
<evidence type="ECO:0000256" key="4">
    <source>
        <dbReference type="ARBA" id="ARBA00022679"/>
    </source>
</evidence>
<name>A0A365XXC6_9BACT</name>
<dbReference type="GO" id="GO:0008417">
    <property type="term" value="F:fucosyltransferase activity"/>
    <property type="evidence" value="ECO:0007669"/>
    <property type="project" value="InterPro"/>
</dbReference>
<dbReference type="EMBL" id="QFFJ01000002">
    <property type="protein sequence ID" value="RBL90661.1"/>
    <property type="molecule type" value="Genomic_DNA"/>
</dbReference>
<comment type="caution">
    <text evidence="6">The sequence shown here is derived from an EMBL/GenBank/DDBJ whole genome shotgun (WGS) entry which is preliminary data.</text>
</comment>
<keyword evidence="1" id="KW-1003">Cell membrane</keyword>
<evidence type="ECO:0008006" key="8">
    <source>
        <dbReference type="Google" id="ProtNLM"/>
    </source>
</evidence>
<dbReference type="InterPro" id="IPR009993">
    <property type="entry name" value="WecF"/>
</dbReference>
<keyword evidence="2" id="KW-0997">Cell inner membrane</keyword>